<feature type="repeat" description="PPR" evidence="2">
    <location>
        <begin position="174"/>
        <end position="208"/>
    </location>
</feature>
<dbReference type="InterPro" id="IPR057027">
    <property type="entry name" value="TPR_mt"/>
</dbReference>
<feature type="repeat" description="PPR" evidence="2">
    <location>
        <begin position="209"/>
        <end position="243"/>
    </location>
</feature>
<dbReference type="InterPro" id="IPR050667">
    <property type="entry name" value="PPR-containing_protein"/>
</dbReference>
<gene>
    <name evidence="4" type="ORF">NDN08_002545</name>
</gene>
<name>A0AAV8UU08_9RHOD</name>
<feature type="repeat" description="PPR" evidence="2">
    <location>
        <begin position="351"/>
        <end position="385"/>
    </location>
</feature>
<evidence type="ECO:0000313" key="5">
    <source>
        <dbReference type="Proteomes" id="UP001157974"/>
    </source>
</evidence>
<accession>A0AAV8UU08</accession>
<dbReference type="EMBL" id="JAMWBK010000004">
    <property type="protein sequence ID" value="KAJ8906045.1"/>
    <property type="molecule type" value="Genomic_DNA"/>
</dbReference>
<feature type="repeat" description="PPR" evidence="2">
    <location>
        <begin position="139"/>
        <end position="173"/>
    </location>
</feature>
<evidence type="ECO:0000259" key="3">
    <source>
        <dbReference type="Pfam" id="PF23276"/>
    </source>
</evidence>
<dbReference type="Pfam" id="PF13812">
    <property type="entry name" value="PPR_3"/>
    <property type="match status" value="1"/>
</dbReference>
<feature type="domain" description="Pentatricopeptide repeat-containing protein-mitochondrial" evidence="3">
    <location>
        <begin position="115"/>
        <end position="232"/>
    </location>
</feature>
<evidence type="ECO:0000313" key="4">
    <source>
        <dbReference type="EMBL" id="KAJ8906045.1"/>
    </source>
</evidence>
<dbReference type="Proteomes" id="UP001157974">
    <property type="component" value="Unassembled WGS sequence"/>
</dbReference>
<reference evidence="4 5" key="1">
    <citation type="journal article" date="2023" name="Nat. Commun.">
        <title>Origin of minicircular mitochondrial genomes in red algae.</title>
        <authorList>
            <person name="Lee Y."/>
            <person name="Cho C.H."/>
            <person name="Lee Y.M."/>
            <person name="Park S.I."/>
            <person name="Yang J.H."/>
            <person name="West J.A."/>
            <person name="Bhattacharya D."/>
            <person name="Yoon H.S."/>
        </authorList>
    </citation>
    <scope>NUCLEOTIDE SEQUENCE [LARGE SCALE GENOMIC DNA]</scope>
    <source>
        <strain evidence="4 5">CCMP1338</strain>
        <tissue evidence="4">Whole cell</tissue>
    </source>
</reference>
<feature type="repeat" description="PPR" evidence="2">
    <location>
        <begin position="491"/>
        <end position="525"/>
    </location>
</feature>
<dbReference type="InterPro" id="IPR011990">
    <property type="entry name" value="TPR-like_helical_dom_sf"/>
</dbReference>
<feature type="repeat" description="PPR" evidence="2">
    <location>
        <begin position="314"/>
        <end position="348"/>
    </location>
</feature>
<organism evidence="4 5">
    <name type="scientific">Rhodosorus marinus</name>
    <dbReference type="NCBI Taxonomy" id="101924"/>
    <lineage>
        <taxon>Eukaryota</taxon>
        <taxon>Rhodophyta</taxon>
        <taxon>Stylonematophyceae</taxon>
        <taxon>Stylonematales</taxon>
        <taxon>Stylonemataceae</taxon>
        <taxon>Rhodosorus</taxon>
    </lineage>
</organism>
<keyword evidence="5" id="KW-1185">Reference proteome</keyword>
<comment type="caution">
    <text evidence="4">The sequence shown here is derived from an EMBL/GenBank/DDBJ whole genome shotgun (WGS) entry which is preliminary data.</text>
</comment>
<evidence type="ECO:0000256" key="2">
    <source>
        <dbReference type="PROSITE-ProRule" id="PRU00708"/>
    </source>
</evidence>
<dbReference type="Gene3D" id="1.25.40.10">
    <property type="entry name" value="Tetratricopeptide repeat domain"/>
    <property type="match status" value="3"/>
</dbReference>
<dbReference type="NCBIfam" id="TIGR00756">
    <property type="entry name" value="PPR"/>
    <property type="match status" value="7"/>
</dbReference>
<dbReference type="PANTHER" id="PTHR47939">
    <property type="entry name" value="MEMBRANE-ASSOCIATED SALT-INDUCIBLE PROTEIN-LIKE"/>
    <property type="match status" value="1"/>
</dbReference>
<sequence>MDDLLQAMRIRAKAGDVRGVRGLMRMGCRGTARATPAMLFELMIAYRNRRKPLAAISVLQEINSTGSDPEPWLYAEGYKILEQAGLFERAMGMLKARLKSGKAAVDEFNALISISRKGDTRIRAWQLHEEMKKHKISGNRSTFAALLSCYAENGDVARASRTLDEMKSEGYEARLVEYSLVLKACIKAQEGDLALSHFRNMISEGISPDIIAFNSVIASLSKSGDVDQAYDLLQLLMKQEENLEYDSFAPVLVQLLEKSRFSDAAGLVERMRERKVYPDEAYFKCLISNYSKVNRVEDAERTLKEMIFRGYKPTVKTLTAMLNAYARATQFAKALSLLKEMQEMKPSIELDERCFTIVMTSAIKTRRPQDAVQLFDEMIVAGIPKGNSSTSILIRALGMMKEVDRAEKVFAAIARPDLYCYNELIFAYLICGKRKDALHVLEKLGRGQRVHLKPNSITYGMFIRNSALRGEAMEAREMFKEMTVVRKIKATPQAYTSLIEAYVKSGDLKGGLDMLEEMKSKGVQPSDKTFVRLREAALQSSKASL</sequence>
<dbReference type="PANTHER" id="PTHR47939:SF13">
    <property type="entry name" value="OS03G0201400 PROTEIN"/>
    <property type="match status" value="1"/>
</dbReference>
<proteinExistence type="predicted"/>
<feature type="repeat" description="PPR" evidence="2">
    <location>
        <begin position="279"/>
        <end position="313"/>
    </location>
</feature>
<dbReference type="InterPro" id="IPR002885">
    <property type="entry name" value="PPR_rpt"/>
</dbReference>
<evidence type="ECO:0000256" key="1">
    <source>
        <dbReference type="ARBA" id="ARBA00022737"/>
    </source>
</evidence>
<dbReference type="PROSITE" id="PS51375">
    <property type="entry name" value="PPR"/>
    <property type="match status" value="7"/>
</dbReference>
<dbReference type="Pfam" id="PF13041">
    <property type="entry name" value="PPR_2"/>
    <property type="match status" value="2"/>
</dbReference>
<dbReference type="AlphaFoldDB" id="A0AAV8UU08"/>
<protein>
    <recommendedName>
        <fullName evidence="3">Pentatricopeptide repeat-containing protein-mitochondrial domain-containing protein</fullName>
    </recommendedName>
</protein>
<dbReference type="Pfam" id="PF01535">
    <property type="entry name" value="PPR"/>
    <property type="match status" value="1"/>
</dbReference>
<keyword evidence="1" id="KW-0677">Repeat</keyword>
<dbReference type="Pfam" id="PF23276">
    <property type="entry name" value="TPR_24"/>
    <property type="match status" value="1"/>
</dbReference>